<reference evidence="1 2" key="1">
    <citation type="submission" date="2020-04" db="EMBL/GenBank/DDBJ databases">
        <title>Flammeovirgaceae bacterium KN852 isolated from deep sea.</title>
        <authorList>
            <person name="Zhang D.-C."/>
        </authorList>
    </citation>
    <scope>NUCLEOTIDE SEQUENCE [LARGE SCALE GENOMIC DNA]</scope>
    <source>
        <strain evidence="1 2">KN852</strain>
    </source>
</reference>
<comment type="caution">
    <text evidence="1">The sequence shown here is derived from an EMBL/GenBank/DDBJ whole genome shotgun (WGS) entry which is preliminary data.</text>
</comment>
<evidence type="ECO:0000313" key="1">
    <source>
        <dbReference type="EMBL" id="NMM49053.1"/>
    </source>
</evidence>
<dbReference type="RefSeq" id="WP_169681602.1">
    <property type="nucleotide sequence ID" value="NZ_JABBNU010000006.1"/>
</dbReference>
<dbReference type="InterPro" id="IPR027417">
    <property type="entry name" value="P-loop_NTPase"/>
</dbReference>
<dbReference type="Pfam" id="PF03567">
    <property type="entry name" value="Sulfotransfer_2"/>
    <property type="match status" value="1"/>
</dbReference>
<gene>
    <name evidence="1" type="ORF">HH304_11640</name>
</gene>
<organism evidence="1 2">
    <name type="scientific">Marinigracilibium pacificum</name>
    <dbReference type="NCBI Taxonomy" id="2729599"/>
    <lineage>
        <taxon>Bacteria</taxon>
        <taxon>Pseudomonadati</taxon>
        <taxon>Bacteroidota</taxon>
        <taxon>Cytophagia</taxon>
        <taxon>Cytophagales</taxon>
        <taxon>Flammeovirgaceae</taxon>
        <taxon>Marinigracilibium</taxon>
    </lineage>
</organism>
<dbReference type="EMBL" id="JABBNU010000006">
    <property type="protein sequence ID" value="NMM49053.1"/>
    <property type="molecule type" value="Genomic_DNA"/>
</dbReference>
<dbReference type="GO" id="GO:0008146">
    <property type="term" value="F:sulfotransferase activity"/>
    <property type="evidence" value="ECO:0007669"/>
    <property type="project" value="InterPro"/>
</dbReference>
<name>A0A848IWZ6_9BACT</name>
<proteinExistence type="predicted"/>
<accession>A0A848IWZ6</accession>
<dbReference type="GO" id="GO:0016020">
    <property type="term" value="C:membrane"/>
    <property type="evidence" value="ECO:0007669"/>
    <property type="project" value="InterPro"/>
</dbReference>
<keyword evidence="1" id="KW-0808">Transferase</keyword>
<dbReference type="SUPFAM" id="SSF52540">
    <property type="entry name" value="P-loop containing nucleoside triphosphate hydrolases"/>
    <property type="match status" value="1"/>
</dbReference>
<dbReference type="AlphaFoldDB" id="A0A848IWZ6"/>
<dbReference type="InterPro" id="IPR005331">
    <property type="entry name" value="Sulfotransferase"/>
</dbReference>
<keyword evidence="2" id="KW-1185">Reference proteome</keyword>
<dbReference type="Proteomes" id="UP000559010">
    <property type="component" value="Unassembled WGS sequence"/>
</dbReference>
<protein>
    <submittedName>
        <fullName evidence="1">Sulfotransferase family 2 domain-containing protein</fullName>
    </submittedName>
</protein>
<sequence length="254" mass="29923">MSRWISFIFLLIKHGKWKKYLSEYDSNSSVSPIKKFILGIPYLGYFFYQVNFILFHSPKSRPRYLEHKKSEVIYYRIPKTGSTSIIHYFLSEYFNLSPENDYEIEMFAKELLSKDVVDPTKKIIAVVRNPILRFKSAYANIMMVDEKYIFKDYLFEILPRGLNVDQFAERLNKIPTRLIDDHFQSQSYLVSLAVKHAEIIKFEDGLAGFPISESHQKSKIPHLNPSNKEISLSVNTISILKELYKADFSNWYDD</sequence>
<evidence type="ECO:0000313" key="2">
    <source>
        <dbReference type="Proteomes" id="UP000559010"/>
    </source>
</evidence>